<evidence type="ECO:0000313" key="1">
    <source>
        <dbReference type="EnsemblMetazoa" id="XP_028518266.1"/>
    </source>
</evidence>
<dbReference type="RefSeq" id="XP_028518266.1">
    <property type="nucleotide sequence ID" value="XM_028662465.1"/>
</dbReference>
<dbReference type="OrthoDB" id="5989607at2759"/>
<reference evidence="1" key="1">
    <citation type="submission" date="2022-11" db="UniProtKB">
        <authorList>
            <consortium name="EnsemblMetazoa"/>
        </authorList>
    </citation>
    <scope>IDENTIFICATION</scope>
</reference>
<name>A0A913YW35_EXADI</name>
<evidence type="ECO:0000313" key="2">
    <source>
        <dbReference type="Proteomes" id="UP000887567"/>
    </source>
</evidence>
<dbReference type="GeneID" id="114576217"/>
<organism evidence="1 2">
    <name type="scientific">Exaiptasia diaphana</name>
    <name type="common">Tropical sea anemone</name>
    <name type="synonym">Aiptasia pulchella</name>
    <dbReference type="NCBI Taxonomy" id="2652724"/>
    <lineage>
        <taxon>Eukaryota</taxon>
        <taxon>Metazoa</taxon>
        <taxon>Cnidaria</taxon>
        <taxon>Anthozoa</taxon>
        <taxon>Hexacorallia</taxon>
        <taxon>Actiniaria</taxon>
        <taxon>Aiptasiidae</taxon>
        <taxon>Exaiptasia</taxon>
    </lineage>
</organism>
<accession>A0A913YW35</accession>
<dbReference type="PANTHER" id="PTHR31424:SF3">
    <property type="entry name" value="RING-TYPE DOMAIN-CONTAINING PROTEIN"/>
    <property type="match status" value="1"/>
</dbReference>
<dbReference type="AlphaFoldDB" id="A0A913YW35"/>
<proteinExistence type="predicted"/>
<dbReference type="KEGG" id="epa:114576217"/>
<dbReference type="Proteomes" id="UP000887567">
    <property type="component" value="Unplaced"/>
</dbReference>
<protein>
    <submittedName>
        <fullName evidence="1">Uncharacterized protein</fullName>
    </submittedName>
</protein>
<dbReference type="PANTHER" id="PTHR31424">
    <property type="entry name" value="PROTEIN CBG23806"/>
    <property type="match status" value="1"/>
</dbReference>
<keyword evidence="2" id="KW-1185">Reference proteome</keyword>
<sequence>MAFEIANLEKPNSKQNTVNRDNLKLALGHYKCEVEHLQSTKWRDKIFKIFVFGDYAFLCDLYGISGASGKHCCLWCLITQAELKLPLSERGLKEERTLEKLLRDYEKFKENGENIGRAKQYNNAIRPPLLNIPIDQVCLPGLHISIGIFERLYELLTAAFRAFDKDMANFLANRESNKNEQLQKSSLLKQGEGPCIVKLNETLNKLGVQRQAYHGGSFNGNHTNKCLLVRISLMFY</sequence>
<dbReference type="OMA" id="HYKCEVE"/>
<dbReference type="EnsemblMetazoa" id="XM_028662465.1">
    <property type="protein sequence ID" value="XP_028518266.1"/>
    <property type="gene ID" value="LOC114576217"/>
</dbReference>